<dbReference type="GO" id="GO:0016755">
    <property type="term" value="F:aminoacyltransferase activity"/>
    <property type="evidence" value="ECO:0007669"/>
    <property type="project" value="InterPro"/>
</dbReference>
<keyword evidence="9" id="KW-1185">Reference proteome</keyword>
<dbReference type="PANTHER" id="PTHR36174:SF1">
    <property type="entry name" value="LIPID II:GLYCINE GLYCYLTRANSFERASE"/>
    <property type="match status" value="1"/>
</dbReference>
<keyword evidence="5" id="KW-0012">Acyltransferase</keyword>
<name>D6Z4I5_DESAT</name>
<proteinExistence type="inferred from homology"/>
<dbReference type="EMBL" id="CP001940">
    <property type="protein sequence ID" value="ADH86460.1"/>
    <property type="molecule type" value="Genomic_DNA"/>
</dbReference>
<dbReference type="GO" id="GO:0008360">
    <property type="term" value="P:regulation of cell shape"/>
    <property type="evidence" value="ECO:0007669"/>
    <property type="project" value="UniProtKB-KW"/>
</dbReference>
<keyword evidence="6" id="KW-0961">Cell wall biogenesis/degradation</keyword>
<dbReference type="Gene3D" id="3.40.630.30">
    <property type="match status" value="2"/>
</dbReference>
<dbReference type="AlphaFoldDB" id="D6Z4I5"/>
<dbReference type="KEGG" id="dak:DaAHT2_1769"/>
<evidence type="ECO:0000259" key="7">
    <source>
        <dbReference type="Pfam" id="PF13480"/>
    </source>
</evidence>
<keyword evidence="4" id="KW-0573">Peptidoglycan synthesis</keyword>
<protein>
    <submittedName>
        <fullName evidence="8">Methicillin resistance protein</fullName>
    </submittedName>
</protein>
<dbReference type="Pfam" id="PF13480">
    <property type="entry name" value="Acetyltransf_6"/>
    <property type="match status" value="1"/>
</dbReference>
<reference evidence="9" key="1">
    <citation type="submission" date="2010-02" db="EMBL/GenBank/DDBJ databases">
        <title>Complete sequence of Desulfurivibrio alkaliphilus AHT2.</title>
        <authorList>
            <consortium name="US DOE Joint Genome Institute"/>
            <person name="Pitluck S."/>
            <person name="Chertkov O."/>
            <person name="Detter J.C."/>
            <person name="Han C."/>
            <person name="Tapia R."/>
            <person name="Larimer F."/>
            <person name="Land M."/>
            <person name="Hauser L."/>
            <person name="Kyrpides N."/>
            <person name="Mikhailova N."/>
            <person name="Sorokin D.Y."/>
            <person name="Muyzer G."/>
            <person name="Woyke T."/>
        </authorList>
    </citation>
    <scope>NUCLEOTIDE SEQUENCE [LARGE SCALE GENOMIC DNA]</scope>
    <source>
        <strain evidence="9">DSM 19089 / UNIQEM U267 / AHT2</strain>
    </source>
</reference>
<dbReference type="HOGENOM" id="CLU_818180_0_0_7"/>
<evidence type="ECO:0000313" key="9">
    <source>
        <dbReference type="Proteomes" id="UP000001508"/>
    </source>
</evidence>
<dbReference type="InterPro" id="IPR016181">
    <property type="entry name" value="Acyl_CoA_acyltransferase"/>
</dbReference>
<evidence type="ECO:0000256" key="3">
    <source>
        <dbReference type="ARBA" id="ARBA00022960"/>
    </source>
</evidence>
<dbReference type="RefSeq" id="WP_013163983.1">
    <property type="nucleotide sequence ID" value="NC_014216.1"/>
</dbReference>
<dbReference type="PROSITE" id="PS51191">
    <property type="entry name" value="FEMABX"/>
    <property type="match status" value="1"/>
</dbReference>
<evidence type="ECO:0000256" key="2">
    <source>
        <dbReference type="ARBA" id="ARBA00022679"/>
    </source>
</evidence>
<gene>
    <name evidence="8" type="ordered locus">DaAHT2_1769</name>
</gene>
<dbReference type="eggNOG" id="COG2348">
    <property type="taxonomic scope" value="Bacteria"/>
</dbReference>
<keyword evidence="2" id="KW-0808">Transferase</keyword>
<dbReference type="InterPro" id="IPR050644">
    <property type="entry name" value="PG_Glycine_Bridge_Synth"/>
</dbReference>
<dbReference type="PANTHER" id="PTHR36174">
    <property type="entry name" value="LIPID II:GLYCINE GLYCYLTRANSFERASE"/>
    <property type="match status" value="1"/>
</dbReference>
<evidence type="ECO:0000313" key="8">
    <source>
        <dbReference type="EMBL" id="ADH86460.1"/>
    </source>
</evidence>
<evidence type="ECO:0000256" key="4">
    <source>
        <dbReference type="ARBA" id="ARBA00022984"/>
    </source>
</evidence>
<dbReference type="Pfam" id="PF02388">
    <property type="entry name" value="FemAB"/>
    <property type="match status" value="1"/>
</dbReference>
<sequence length="339" mass="38718">MSETDSEWDVFLAACPLSHHEQSSQYAANRKAYGYHCDRVVVRENGDIVGGVQVLVQSTPVGRFAHIQRGPLALDDNPLLMRRVVDKLEELVRERSYASVRVDLFPNQAVAAQALKEAGFRPSKAWGRAGDSVIVPLTLSDDELMGKMDKKVSYNIRRSRRKGLSVQAEDEKSMDAFYGLHQETASYQDFPVFSAEYFSYVQELFGRAGKAQLFVAWHNEKPCAAIYNTIVGDHMYYGWGGMRRDPEAKTLRANYLLHMTAMAWAREHGCRLYDFVGNQPFKRWFAIEVISWPLPLRKFYGPAQILRWKLLEGTDSSPLLRRLINKASRKFGIAQTMPW</sequence>
<dbReference type="OrthoDB" id="9773932at2"/>
<feature type="domain" description="BioF2-like acetyltransferase" evidence="7">
    <location>
        <begin position="151"/>
        <end position="283"/>
    </location>
</feature>
<organism evidence="8 9">
    <name type="scientific">Desulfurivibrio alkaliphilus (strain DSM 19089 / UNIQEM U267 / AHT2)</name>
    <dbReference type="NCBI Taxonomy" id="589865"/>
    <lineage>
        <taxon>Bacteria</taxon>
        <taxon>Pseudomonadati</taxon>
        <taxon>Thermodesulfobacteriota</taxon>
        <taxon>Desulfobulbia</taxon>
        <taxon>Desulfobulbales</taxon>
        <taxon>Desulfobulbaceae</taxon>
        <taxon>Desulfurivibrio</taxon>
    </lineage>
</organism>
<dbReference type="STRING" id="589865.DaAHT2_1769"/>
<dbReference type="GO" id="GO:0009252">
    <property type="term" value="P:peptidoglycan biosynthetic process"/>
    <property type="evidence" value="ECO:0007669"/>
    <property type="project" value="UniProtKB-KW"/>
</dbReference>
<evidence type="ECO:0000256" key="5">
    <source>
        <dbReference type="ARBA" id="ARBA00023315"/>
    </source>
</evidence>
<dbReference type="InterPro" id="IPR038740">
    <property type="entry name" value="BioF2-like_GNAT_dom"/>
</dbReference>
<dbReference type="Proteomes" id="UP000001508">
    <property type="component" value="Chromosome"/>
</dbReference>
<dbReference type="InParanoid" id="D6Z4I5"/>
<comment type="similarity">
    <text evidence="1">Belongs to the FemABX family.</text>
</comment>
<keyword evidence="3" id="KW-0133">Cell shape</keyword>
<accession>D6Z4I5</accession>
<evidence type="ECO:0000256" key="1">
    <source>
        <dbReference type="ARBA" id="ARBA00009943"/>
    </source>
</evidence>
<dbReference type="eggNOG" id="COG5653">
    <property type="taxonomic scope" value="Bacteria"/>
</dbReference>
<dbReference type="SUPFAM" id="SSF55729">
    <property type="entry name" value="Acyl-CoA N-acyltransferases (Nat)"/>
    <property type="match status" value="2"/>
</dbReference>
<dbReference type="GO" id="GO:0071555">
    <property type="term" value="P:cell wall organization"/>
    <property type="evidence" value="ECO:0007669"/>
    <property type="project" value="UniProtKB-KW"/>
</dbReference>
<dbReference type="InterPro" id="IPR003447">
    <property type="entry name" value="FEMABX"/>
</dbReference>
<evidence type="ECO:0000256" key="6">
    <source>
        <dbReference type="ARBA" id="ARBA00023316"/>
    </source>
</evidence>